<reference evidence="9" key="1">
    <citation type="submission" date="2016-04" db="EMBL/GenBank/DDBJ databases">
        <authorList>
            <person name="Chen L."/>
            <person name="Zhuang W."/>
            <person name="Wang G."/>
        </authorList>
    </citation>
    <scope>NUCLEOTIDE SEQUENCE [LARGE SCALE GENOMIC DNA]</scope>
    <source>
        <strain evidence="9">17621</strain>
    </source>
</reference>
<keyword evidence="3" id="KW-0732">Signal</keyword>
<comment type="caution">
    <text evidence="8">The sequence shown here is derived from an EMBL/GenBank/DDBJ whole genome shotgun (WGS) entry which is preliminary data.</text>
</comment>
<organism evidence="8 9">
    <name type="scientific">Niastella yeongjuensis</name>
    <dbReference type="NCBI Taxonomy" id="354355"/>
    <lineage>
        <taxon>Bacteria</taxon>
        <taxon>Pseudomonadati</taxon>
        <taxon>Bacteroidota</taxon>
        <taxon>Chitinophagia</taxon>
        <taxon>Chitinophagales</taxon>
        <taxon>Chitinophagaceae</taxon>
        <taxon>Niastella</taxon>
    </lineage>
</organism>
<dbReference type="OrthoDB" id="618454at2"/>
<evidence type="ECO:0000313" key="8">
    <source>
        <dbReference type="EMBL" id="OQP47754.1"/>
    </source>
</evidence>
<keyword evidence="5" id="KW-0998">Cell outer membrane</keyword>
<dbReference type="SUPFAM" id="SSF48452">
    <property type="entry name" value="TPR-like"/>
    <property type="match status" value="1"/>
</dbReference>
<feature type="domain" description="SusD-like N-terminal" evidence="7">
    <location>
        <begin position="85"/>
        <end position="223"/>
    </location>
</feature>
<dbReference type="InterPro" id="IPR011990">
    <property type="entry name" value="TPR-like_helical_dom_sf"/>
</dbReference>
<dbReference type="AlphaFoldDB" id="A0A1V9EP90"/>
<evidence type="ECO:0000313" key="9">
    <source>
        <dbReference type="Proteomes" id="UP000192610"/>
    </source>
</evidence>
<evidence type="ECO:0000256" key="2">
    <source>
        <dbReference type="ARBA" id="ARBA00006275"/>
    </source>
</evidence>
<dbReference type="EMBL" id="LVXG01000022">
    <property type="protein sequence ID" value="OQP47754.1"/>
    <property type="molecule type" value="Genomic_DNA"/>
</dbReference>
<dbReference type="InterPro" id="IPR033985">
    <property type="entry name" value="SusD-like_N"/>
</dbReference>
<dbReference type="Pfam" id="PF07980">
    <property type="entry name" value="SusD_RagB"/>
    <property type="match status" value="1"/>
</dbReference>
<evidence type="ECO:0000256" key="1">
    <source>
        <dbReference type="ARBA" id="ARBA00004442"/>
    </source>
</evidence>
<evidence type="ECO:0000256" key="3">
    <source>
        <dbReference type="ARBA" id="ARBA00022729"/>
    </source>
</evidence>
<accession>A0A1V9EP90</accession>
<sequence>MKQVLFAALLVSLGTACSKSFLERTPINRQVESDFYKTPEDAFEALVAAYSVLDYDGYGNIWLSSEIASDECFGGGGIADNGLTQWDNFITYTDHNAAAWKKYYTGIYRANVFLNKIDGVKFGDSSYLKDKYTGEAKFLRAYFYFDLVRMFGGVPLLTKPIEDTDFKIPQTTADSVYLLIAADLKEAISLLTPTTKKFGDIPAGDYGRITKWAAEALLARVYLYYTGYYNKPDLMGLVNKQDVTNGIEDVIQNSGHNLVDSFPKLFRSSAGTAFAGQNNKEGVFVIQYTDKGKKNWSQQNGNRVQVMVGIRNLALGPYYQGWGIAPVNEKLWNAYEADDNRKTATVISIADEKLNFPTATTDQVQYTGYYWKKFTPMGGPERPDNNGGDFQIDNFDNYPVIRYSDVLLMGAELNLSTNLAKAQDYYDRIRDRAFYNNTSHRNALTNDANGMKLIMNERWLELALEGHRYWDLLRQGLTVAKQAIDNNTNDQFKVTFRAETKGLFEIPQTQIGLSNGTVIQNTGW</sequence>
<name>A0A1V9EP90_9BACT</name>
<dbReference type="STRING" id="354355.SAMN05660816_06347"/>
<evidence type="ECO:0008006" key="10">
    <source>
        <dbReference type="Google" id="ProtNLM"/>
    </source>
</evidence>
<keyword evidence="9" id="KW-1185">Reference proteome</keyword>
<evidence type="ECO:0000256" key="4">
    <source>
        <dbReference type="ARBA" id="ARBA00023136"/>
    </source>
</evidence>
<dbReference type="CDD" id="cd08977">
    <property type="entry name" value="SusD"/>
    <property type="match status" value="1"/>
</dbReference>
<dbReference type="Gene3D" id="1.25.40.390">
    <property type="match status" value="1"/>
</dbReference>
<evidence type="ECO:0000259" key="6">
    <source>
        <dbReference type="Pfam" id="PF07980"/>
    </source>
</evidence>
<evidence type="ECO:0000259" key="7">
    <source>
        <dbReference type="Pfam" id="PF14322"/>
    </source>
</evidence>
<dbReference type="GO" id="GO:0009279">
    <property type="term" value="C:cell outer membrane"/>
    <property type="evidence" value="ECO:0007669"/>
    <property type="project" value="UniProtKB-SubCell"/>
</dbReference>
<comment type="subcellular location">
    <subcellularLocation>
        <location evidence="1">Cell outer membrane</location>
    </subcellularLocation>
</comment>
<dbReference type="Proteomes" id="UP000192610">
    <property type="component" value="Unassembled WGS sequence"/>
</dbReference>
<protein>
    <recommendedName>
        <fullName evidence="10">Carbohydrate-binding protein SusD</fullName>
    </recommendedName>
</protein>
<feature type="domain" description="RagB/SusD" evidence="6">
    <location>
        <begin position="363"/>
        <end position="524"/>
    </location>
</feature>
<gene>
    <name evidence="8" type="ORF">A4H97_30790</name>
</gene>
<dbReference type="PROSITE" id="PS51257">
    <property type="entry name" value="PROKAR_LIPOPROTEIN"/>
    <property type="match status" value="1"/>
</dbReference>
<dbReference type="InterPro" id="IPR012944">
    <property type="entry name" value="SusD_RagB_dom"/>
</dbReference>
<dbReference type="Pfam" id="PF14322">
    <property type="entry name" value="SusD-like_3"/>
    <property type="match status" value="1"/>
</dbReference>
<proteinExistence type="inferred from homology"/>
<keyword evidence="4" id="KW-0472">Membrane</keyword>
<evidence type="ECO:0000256" key="5">
    <source>
        <dbReference type="ARBA" id="ARBA00023237"/>
    </source>
</evidence>
<comment type="similarity">
    <text evidence="2">Belongs to the SusD family.</text>
</comment>
<dbReference type="RefSeq" id="WP_081200762.1">
    <property type="nucleotide sequence ID" value="NZ_FOCZ01000019.1"/>
</dbReference>